<dbReference type="RefSeq" id="WP_259829775.1">
    <property type="nucleotide sequence ID" value="NZ_JANZQH010000006.1"/>
</dbReference>
<feature type="compositionally biased region" description="Gly residues" evidence="1">
    <location>
        <begin position="233"/>
        <end position="251"/>
    </location>
</feature>
<organism evidence="2 3">
    <name type="scientific">Chryseobacterium pyrolae</name>
    <dbReference type="NCBI Taxonomy" id="2987481"/>
    <lineage>
        <taxon>Bacteria</taxon>
        <taxon>Pseudomonadati</taxon>
        <taxon>Bacteroidota</taxon>
        <taxon>Flavobacteriia</taxon>
        <taxon>Flavobacteriales</taxon>
        <taxon>Weeksellaceae</taxon>
        <taxon>Chryseobacterium group</taxon>
        <taxon>Chryseobacterium</taxon>
    </lineage>
</organism>
<dbReference type="EMBL" id="JANZQH010000006">
    <property type="protein sequence ID" value="MCT2408505.1"/>
    <property type="molecule type" value="Genomic_DNA"/>
</dbReference>
<evidence type="ECO:0000256" key="1">
    <source>
        <dbReference type="SAM" id="MobiDB-lite"/>
    </source>
</evidence>
<dbReference type="Proteomes" id="UP001142057">
    <property type="component" value="Unassembled WGS sequence"/>
</dbReference>
<name>A0ABT2IIM2_9FLAO</name>
<keyword evidence="3" id="KW-1185">Reference proteome</keyword>
<evidence type="ECO:0000313" key="2">
    <source>
        <dbReference type="EMBL" id="MCT2408505.1"/>
    </source>
</evidence>
<dbReference type="PROSITE" id="PS51257">
    <property type="entry name" value="PROKAR_LIPOPROTEIN"/>
    <property type="match status" value="1"/>
</dbReference>
<protein>
    <submittedName>
        <fullName evidence="2">Uncharacterized protein</fullName>
    </submittedName>
</protein>
<reference evidence="2" key="1">
    <citation type="submission" date="2022-08" db="EMBL/GenBank/DDBJ databases">
        <title>Chryseobacterium antibioticum,isolated from the rhizosphere soil of Pyrola in Tibet.</title>
        <authorList>
            <person name="Kan Y."/>
        </authorList>
    </citation>
    <scope>NUCLEOTIDE SEQUENCE</scope>
    <source>
        <strain evidence="2">Pc2-12</strain>
    </source>
</reference>
<accession>A0ABT2IIM2</accession>
<comment type="caution">
    <text evidence="2">The sequence shown here is derived from an EMBL/GenBank/DDBJ whole genome shotgun (WGS) entry which is preliminary data.</text>
</comment>
<sequence length="655" mass="73643">MKKNNFLMLFILALLSGCREELDYMNNENSKQNPHAFTKDNIITKQLFKSDYESSFSLKQNIEGVNVFLKQESPPTSGSSLKNSIIEGIEVYTDVFEEVDYLNVKYYSFYIVGTSRNDYEQKLVLKYVNNQISERHIIKYKRLPNLQIDPNSYQLEKLIQNTSGSSNSKIMYIDTFSVGCTTYMVTTFNCGHQGNHSNGQFCDVEQTYMPQDIIASYNNPNCNVGGGLNTGYTPGGNEGSPGGVSGGGGDPGIPSTSTPAVITIPTVAPIYSIKGIKTGTIKNPPDFNPLGLNNTEITQINSNDQFRLKIYQFFAIEHLYPFDSFLSDEQQTFVKALLKYIQDNPNVQINDLNHEFLNSVYKFLQEEYGDINVPLEIFHRFKALDDAITQNPNLLLDIPCTELPKWQELATHPIPQSVKNKIFQVNGNTGWFSSAVIQNLDYSNSFTINMDVYPVKISNMPEKSPGVKYTPAEFFDYFRKNINNFTDINHGMFYPVVESQYGIDDTQLWNSTNPIGALITIKIPPDNGTVVCSGFGSQAWIFTTVKSPWDGEHPVSGNRLFGYSVDASGDMIIYTRGVDRFTTKVSNNALQYTVESFGYSKAQEMWTTMQQKVSSFVNSKNGSSSIIPSTDYTPNYIFVKDYLRGNKPITALGCH</sequence>
<evidence type="ECO:0000313" key="3">
    <source>
        <dbReference type="Proteomes" id="UP001142057"/>
    </source>
</evidence>
<feature type="region of interest" description="Disordered" evidence="1">
    <location>
        <begin position="233"/>
        <end position="256"/>
    </location>
</feature>
<gene>
    <name evidence="2" type="ORF">NZD88_13220</name>
</gene>
<proteinExistence type="predicted"/>